<evidence type="ECO:0000256" key="7">
    <source>
        <dbReference type="ARBA" id="ARBA00023128"/>
    </source>
</evidence>
<evidence type="ECO:0000256" key="3">
    <source>
        <dbReference type="ARBA" id="ARBA00022792"/>
    </source>
</evidence>
<feature type="transmembrane region" description="Helical" evidence="10">
    <location>
        <begin position="166"/>
        <end position="186"/>
    </location>
</feature>
<dbReference type="PANTHER" id="PTHR31961">
    <property type="entry name" value="SENSITIVE TO HIGH EXPRESSION PROTEIN 9, MITOCHONDRIAL"/>
    <property type="match status" value="1"/>
</dbReference>
<reference evidence="12 13" key="1">
    <citation type="submission" date="2024-03" db="EMBL/GenBank/DDBJ databases">
        <title>Genome-scale model development and genomic sequencing of the oleaginous clade Lipomyces.</title>
        <authorList>
            <consortium name="Lawrence Berkeley National Laboratory"/>
            <person name="Czajka J.J."/>
            <person name="Han Y."/>
            <person name="Kim J."/>
            <person name="Mondo S.J."/>
            <person name="Hofstad B.A."/>
            <person name="Robles A."/>
            <person name="Haridas S."/>
            <person name="Riley R."/>
            <person name="LaButti K."/>
            <person name="Pangilinan J."/>
            <person name="Andreopoulos W."/>
            <person name="Lipzen A."/>
            <person name="Yan J."/>
            <person name="Wang M."/>
            <person name="Ng V."/>
            <person name="Grigoriev I.V."/>
            <person name="Spatafora J.W."/>
            <person name="Magnuson J.K."/>
            <person name="Baker S.E."/>
            <person name="Pomraning K.R."/>
        </authorList>
    </citation>
    <scope>NUCLEOTIDE SEQUENCE [LARGE SCALE GENOMIC DNA]</scope>
    <source>
        <strain evidence="12 13">Phaff 52-87</strain>
    </source>
</reference>
<comment type="subunit">
    <text evidence="10">Homooligomer.</text>
</comment>
<dbReference type="EMBL" id="JBBJBU010000004">
    <property type="protein sequence ID" value="KAK7205927.1"/>
    <property type="molecule type" value="Genomic_DNA"/>
</dbReference>
<keyword evidence="8 10" id="KW-0472">Membrane</keyword>
<organism evidence="12 13">
    <name type="scientific">Myxozyma melibiosi</name>
    <dbReference type="NCBI Taxonomy" id="54550"/>
    <lineage>
        <taxon>Eukaryota</taxon>
        <taxon>Fungi</taxon>
        <taxon>Dikarya</taxon>
        <taxon>Ascomycota</taxon>
        <taxon>Saccharomycotina</taxon>
        <taxon>Lipomycetes</taxon>
        <taxon>Lipomycetales</taxon>
        <taxon>Lipomycetaceae</taxon>
        <taxon>Myxozyma</taxon>
    </lineage>
</organism>
<keyword evidence="2 10" id="KW-0812">Transmembrane</keyword>
<keyword evidence="7 10" id="KW-0496">Mitochondrion</keyword>
<keyword evidence="6 11" id="KW-0175">Coiled coil</keyword>
<dbReference type="Pfam" id="PF05546">
    <property type="entry name" value="She9_MDM33"/>
    <property type="match status" value="1"/>
</dbReference>
<evidence type="ECO:0000256" key="4">
    <source>
        <dbReference type="ARBA" id="ARBA00022946"/>
    </source>
</evidence>
<dbReference type="PANTHER" id="PTHR31961:SF3">
    <property type="entry name" value="SENSITIVE TO HIGH EXPRESSION PROTEIN 9, MITOCHONDRIAL"/>
    <property type="match status" value="1"/>
</dbReference>
<dbReference type="RefSeq" id="XP_064768960.1">
    <property type="nucleotide sequence ID" value="XM_064910414.1"/>
</dbReference>
<evidence type="ECO:0000256" key="6">
    <source>
        <dbReference type="ARBA" id="ARBA00023054"/>
    </source>
</evidence>
<evidence type="ECO:0000313" key="13">
    <source>
        <dbReference type="Proteomes" id="UP001498771"/>
    </source>
</evidence>
<proteinExistence type="inferred from homology"/>
<evidence type="ECO:0000256" key="8">
    <source>
        <dbReference type="ARBA" id="ARBA00023136"/>
    </source>
</evidence>
<keyword evidence="3 10" id="KW-0999">Mitochondrion inner membrane</keyword>
<comment type="subcellular location">
    <subcellularLocation>
        <location evidence="10">Mitochondrion inner membrane</location>
        <topology evidence="10">Multi-pass membrane protein</topology>
    </subcellularLocation>
</comment>
<keyword evidence="4 10" id="KW-0809">Transit peptide</keyword>
<comment type="similarity">
    <text evidence="1 10">Belongs to the SHE9 family.</text>
</comment>
<dbReference type="InterPro" id="IPR008839">
    <property type="entry name" value="MDM33_fungi"/>
</dbReference>
<gene>
    <name evidence="12" type="ORF">BZA70DRAFT_237424</name>
</gene>
<dbReference type="GeneID" id="90035926"/>
<feature type="coiled-coil region" evidence="11">
    <location>
        <begin position="47"/>
        <end position="81"/>
    </location>
</feature>
<sequence>MLRNLPSQIEARRSRLARRFSAKLDELQTAVFMAGRTINDITGYSEIDALRKAIERQEAALLEARKEVKNAKDAYSAAIAKRSASQREVNELLQRKQTWSPSDLERFTILYRSDHANEQEELHAGERLNRAEHAAEEAQAELGRSILARYHEEQIWSDKIRRASTYGTWALMGFNVVLFMVVQLGLEPWKRKRLVGSFEEKVRDMLDERKIISPETPEQPTPDVQEVLDMPEGLLPDTPSVVQSSHKAFSAHSAKEALLLLKQIFIGKEPDGKSVSSSTIYESTRAELAIFSGASAVAGAAVVGLVAALIRISFS</sequence>
<keyword evidence="13" id="KW-1185">Reference proteome</keyword>
<evidence type="ECO:0000256" key="2">
    <source>
        <dbReference type="ARBA" id="ARBA00022692"/>
    </source>
</evidence>
<keyword evidence="5 10" id="KW-1133">Transmembrane helix</keyword>
<comment type="caution">
    <text evidence="12">The sequence shown here is derived from an EMBL/GenBank/DDBJ whole genome shotgun (WGS) entry which is preliminary data.</text>
</comment>
<evidence type="ECO:0000256" key="5">
    <source>
        <dbReference type="ARBA" id="ARBA00022989"/>
    </source>
</evidence>
<name>A0ABR1F7W2_9ASCO</name>
<protein>
    <recommendedName>
        <fullName evidence="10">Sensitive to high expression protein 9, mitochondrial</fullName>
    </recommendedName>
</protein>
<evidence type="ECO:0000256" key="11">
    <source>
        <dbReference type="SAM" id="Coils"/>
    </source>
</evidence>
<evidence type="ECO:0000256" key="1">
    <source>
        <dbReference type="ARBA" id="ARBA00007472"/>
    </source>
</evidence>
<comment type="function">
    <text evidence="9">Required for the maintenance of the structure of the mitochondrial inner membrane. Involved in mitochondrial morphology. Causes growth arrest when highly overexpressed.</text>
</comment>
<evidence type="ECO:0000313" key="12">
    <source>
        <dbReference type="EMBL" id="KAK7205927.1"/>
    </source>
</evidence>
<accession>A0ABR1F7W2</accession>
<evidence type="ECO:0000256" key="10">
    <source>
        <dbReference type="RuleBase" id="RU364128"/>
    </source>
</evidence>
<evidence type="ECO:0000256" key="9">
    <source>
        <dbReference type="ARBA" id="ARBA00024807"/>
    </source>
</evidence>
<feature type="transmembrane region" description="Helical" evidence="10">
    <location>
        <begin position="288"/>
        <end position="310"/>
    </location>
</feature>
<dbReference type="Proteomes" id="UP001498771">
    <property type="component" value="Unassembled WGS sequence"/>
</dbReference>